<dbReference type="Proteomes" id="UP000194000">
    <property type="component" value="Unassembled WGS sequence"/>
</dbReference>
<keyword evidence="6 8" id="KW-0472">Membrane</keyword>
<evidence type="ECO:0000313" key="11">
    <source>
        <dbReference type="Proteomes" id="UP000194000"/>
    </source>
</evidence>
<evidence type="ECO:0000256" key="7">
    <source>
        <dbReference type="RuleBase" id="RU000320"/>
    </source>
</evidence>
<feature type="transmembrane region" description="Helical" evidence="8">
    <location>
        <begin position="528"/>
        <end position="551"/>
    </location>
</feature>
<organism evidence="10 11">
    <name type="scientific">Mycobacterium fragae</name>
    <dbReference type="NCBI Taxonomy" id="1260918"/>
    <lineage>
        <taxon>Bacteria</taxon>
        <taxon>Bacillati</taxon>
        <taxon>Actinomycetota</taxon>
        <taxon>Actinomycetes</taxon>
        <taxon>Mycobacteriales</taxon>
        <taxon>Mycobacteriaceae</taxon>
        <taxon>Mycobacterium</taxon>
    </lineage>
</organism>
<gene>
    <name evidence="10" type="ORF">AWC06_13090</name>
</gene>
<proteinExistence type="inferred from homology"/>
<dbReference type="GO" id="GO:0005886">
    <property type="term" value="C:plasma membrane"/>
    <property type="evidence" value="ECO:0007669"/>
    <property type="project" value="UniProtKB-SubCell"/>
</dbReference>
<feature type="transmembrane region" description="Helical" evidence="8">
    <location>
        <begin position="168"/>
        <end position="192"/>
    </location>
</feature>
<dbReference type="EMBL" id="LQOW01000016">
    <property type="protein sequence ID" value="ORV61290.1"/>
    <property type="molecule type" value="Genomic_DNA"/>
</dbReference>
<feature type="transmembrane region" description="Helical" evidence="8">
    <location>
        <begin position="586"/>
        <end position="605"/>
    </location>
</feature>
<feature type="transmembrane region" description="Helical" evidence="8">
    <location>
        <begin position="378"/>
        <end position="396"/>
    </location>
</feature>
<feature type="transmembrane region" description="Helical" evidence="8">
    <location>
        <begin position="408"/>
        <end position="430"/>
    </location>
</feature>
<dbReference type="STRING" id="1260918.AWC06_13090"/>
<dbReference type="AlphaFoldDB" id="A0A1X1UWU9"/>
<dbReference type="InterPro" id="IPR001750">
    <property type="entry name" value="ND/Mrp_TM"/>
</dbReference>
<reference evidence="10 11" key="1">
    <citation type="submission" date="2016-01" db="EMBL/GenBank/DDBJ databases">
        <title>The new phylogeny of the genus Mycobacterium.</title>
        <authorList>
            <person name="Tarcisio F."/>
            <person name="Conor M."/>
            <person name="Antonella G."/>
            <person name="Elisabetta G."/>
            <person name="Giulia F.S."/>
            <person name="Sara T."/>
            <person name="Anna F."/>
            <person name="Clotilde B."/>
            <person name="Roberto B."/>
            <person name="Veronica D.S."/>
            <person name="Fabio R."/>
            <person name="Monica P."/>
            <person name="Olivier J."/>
            <person name="Enrico T."/>
            <person name="Nicola S."/>
        </authorList>
    </citation>
    <scope>NUCLEOTIDE SEQUENCE [LARGE SCALE GENOMIC DNA]</scope>
    <source>
        <strain evidence="10 11">DSM 45731</strain>
    </source>
</reference>
<keyword evidence="3" id="KW-1003">Cell membrane</keyword>
<dbReference type="Pfam" id="PF00361">
    <property type="entry name" value="Proton_antipo_M"/>
    <property type="match status" value="1"/>
</dbReference>
<feature type="transmembrane region" description="Helical" evidence="8">
    <location>
        <begin position="336"/>
        <end position="358"/>
    </location>
</feature>
<feature type="transmembrane region" description="Helical" evidence="8">
    <location>
        <begin position="242"/>
        <end position="265"/>
    </location>
</feature>
<feature type="transmembrane region" description="Helical" evidence="8">
    <location>
        <begin position="37"/>
        <end position="57"/>
    </location>
</feature>
<dbReference type="PANTHER" id="PTHR42703:SF1">
    <property type="entry name" value="NA(+)_H(+) ANTIPORTER SUBUNIT D1"/>
    <property type="match status" value="1"/>
</dbReference>
<feature type="transmembrane region" description="Helical" evidence="8">
    <location>
        <begin position="77"/>
        <end position="104"/>
    </location>
</feature>
<protein>
    <recommendedName>
        <fullName evidence="9">NADH:quinone oxidoreductase/Mrp antiporter transmembrane domain-containing protein</fullName>
    </recommendedName>
</protein>
<evidence type="ECO:0000256" key="3">
    <source>
        <dbReference type="ARBA" id="ARBA00022475"/>
    </source>
</evidence>
<feature type="transmembrane region" description="Helical" evidence="8">
    <location>
        <begin position="212"/>
        <end position="230"/>
    </location>
</feature>
<sequence length="606" mass="62143">MQNTAAQLLPLLVAVPIVAGCLLLALGHRISRTTAGWLTVTVSVAAAGVAGFATAAARDHLLLTWIGGWSMLRRATVGIALGADPLSAGLATLISVLVACAALYSRRGLDEAGPRFDALLLLFLAAMNGLVLATDLFNLFVFFELMGAVAYALTGIKIEDKSAIQGALNFGIIQSLSACITLVGIGILYAHVGQLGMAQAGMALARVAPRSVTVTAFVLILAGFLVKAAIVPLHFWLADAHAVAPAGVCVLFSGVMVELGLYAMWRVYWVTFANALPRSAVSHTFVVVGVLTAVVGAVMCVLQRHLKRLLAYSTIGHMGLFLVAGATLRADAISGAAVYIVGHAGAKSALFLIVGVLLDRHQTVDELELSGRGRGQHLLAVLYLVAALALAGLPPFGTALGKSLCDDAVGSGWGSALFVAISAATGGAVLRAGVRCFTRWGTGGEPAEPANGATKGEEEPDAVLRRIPASMYVPIVVLLLGCLAVGVLPHATDAADIAGRRFSDTTGYIATVIGHAAPSTLTHPMPGWSTAGVGLAIIGVLAAACVAVVALRQPAGGSPVRRVTAMVMRPAIAALRGAHSGHIGDYVAWMFGALTVLAAAVGLQLP</sequence>
<feature type="transmembrane region" description="Helical" evidence="8">
    <location>
        <begin position="116"/>
        <end position="133"/>
    </location>
</feature>
<keyword evidence="4 7" id="KW-0812">Transmembrane</keyword>
<feature type="transmembrane region" description="Helical" evidence="8">
    <location>
        <begin position="285"/>
        <end position="302"/>
    </location>
</feature>
<accession>A0A1X1UWU9</accession>
<dbReference type="RefSeq" id="WP_139819974.1">
    <property type="nucleotide sequence ID" value="NZ_JACKVI010000010.1"/>
</dbReference>
<dbReference type="PANTHER" id="PTHR42703">
    <property type="entry name" value="NADH DEHYDROGENASE"/>
    <property type="match status" value="1"/>
</dbReference>
<name>A0A1X1UWU9_9MYCO</name>
<evidence type="ECO:0000259" key="9">
    <source>
        <dbReference type="Pfam" id="PF00361"/>
    </source>
</evidence>
<evidence type="ECO:0000256" key="4">
    <source>
        <dbReference type="ARBA" id="ARBA00022692"/>
    </source>
</evidence>
<evidence type="ECO:0000256" key="1">
    <source>
        <dbReference type="ARBA" id="ARBA00004651"/>
    </source>
</evidence>
<feature type="transmembrane region" description="Helical" evidence="8">
    <location>
        <begin position="309"/>
        <end position="330"/>
    </location>
</feature>
<comment type="similarity">
    <text evidence="2">Belongs to the CPA3 antiporters (TC 2.A.63) subunit D family.</text>
</comment>
<evidence type="ECO:0000256" key="2">
    <source>
        <dbReference type="ARBA" id="ARBA00005346"/>
    </source>
</evidence>
<feature type="transmembrane region" description="Helical" evidence="8">
    <location>
        <begin position="6"/>
        <end position="25"/>
    </location>
</feature>
<keyword evidence="5 8" id="KW-1133">Transmembrane helix</keyword>
<comment type="subcellular location">
    <subcellularLocation>
        <location evidence="1">Cell membrane</location>
        <topology evidence="1">Multi-pass membrane protein</topology>
    </subcellularLocation>
    <subcellularLocation>
        <location evidence="7">Membrane</location>
        <topology evidence="7">Multi-pass membrane protein</topology>
    </subcellularLocation>
</comment>
<dbReference type="OrthoDB" id="9811798at2"/>
<evidence type="ECO:0000256" key="6">
    <source>
        <dbReference type="ARBA" id="ARBA00023136"/>
    </source>
</evidence>
<evidence type="ECO:0000256" key="5">
    <source>
        <dbReference type="ARBA" id="ARBA00022989"/>
    </source>
</evidence>
<feature type="domain" description="NADH:quinone oxidoreductase/Mrp antiporter transmembrane" evidence="9">
    <location>
        <begin position="133"/>
        <end position="404"/>
    </location>
</feature>
<feature type="transmembrane region" description="Helical" evidence="8">
    <location>
        <begin position="471"/>
        <end position="491"/>
    </location>
</feature>
<comment type="caution">
    <text evidence="10">The sequence shown here is derived from an EMBL/GenBank/DDBJ whole genome shotgun (WGS) entry which is preliminary data.</text>
</comment>
<dbReference type="InterPro" id="IPR050586">
    <property type="entry name" value="CPA3_Na-H_Antiporter_D"/>
</dbReference>
<evidence type="ECO:0000313" key="10">
    <source>
        <dbReference type="EMBL" id="ORV61290.1"/>
    </source>
</evidence>
<evidence type="ECO:0000256" key="8">
    <source>
        <dbReference type="SAM" id="Phobius"/>
    </source>
</evidence>
<keyword evidence="11" id="KW-1185">Reference proteome</keyword>
<feature type="transmembrane region" description="Helical" evidence="8">
    <location>
        <begin position="139"/>
        <end position="156"/>
    </location>
</feature>